<dbReference type="RefSeq" id="WP_179744568.1">
    <property type="nucleotide sequence ID" value="NZ_JACCAS010000001.1"/>
</dbReference>
<dbReference type="AlphaFoldDB" id="A0A7Y9WNV7"/>
<accession>A0A7Y9WNV7</accession>
<feature type="domain" description="Acyl-CoA oxidase/dehydrogenase middle" evidence="8">
    <location>
        <begin position="155"/>
        <end position="231"/>
    </location>
</feature>
<evidence type="ECO:0000256" key="2">
    <source>
        <dbReference type="ARBA" id="ARBA00009347"/>
    </source>
</evidence>
<sequence length="395" mass="42201">MNFQHTEDRRMLADSLNRFVSEQYGFDTRDRIARSAQGFSSELWGRFAELGVIGALFDEANGGFGGGGFDMAVVFECLGRGLVVEPFLDTLMVGQALARSGNDTQRALLEGLIDGSRIVALAHGEPDGHYELARVGTRAQREGAADSDGNGDGNADVDADGGSWQLNGSKAVVQHGEHAGLFLVSARTHGADDSEEGISLFLVPRDTAGVSVRGYRKIDGGRAAEVTFDRVMLDADALLGTAGVGFATLEYAVGCGVLALCAEAVGAMDVAKDHTLEYLRTRKQFGVPIGSFQALQHRMADLLLEIEQARSAVINAAAALGAQRTTRERALSAAKYSIGRIGAMVAEECIQLHGGIGMTWELPLAHYAKRLVMIDHQLGDEDHHLERFIALGRGS</sequence>
<dbReference type="Pfam" id="PF02770">
    <property type="entry name" value="Acyl-CoA_dh_M"/>
    <property type="match status" value="1"/>
</dbReference>
<name>A0A7Y9WNV7_9BURK</name>
<proteinExistence type="inferred from homology"/>
<reference evidence="10 11" key="1">
    <citation type="submission" date="2020-07" db="EMBL/GenBank/DDBJ databases">
        <title>Exploring microbial biodiversity for novel pathways involved in the catabolism of aromatic compounds derived from lignin.</title>
        <authorList>
            <person name="Elkins J."/>
        </authorList>
    </citation>
    <scope>NUCLEOTIDE SEQUENCE [LARGE SCALE GENOMIC DNA]</scope>
    <source>
        <strain evidence="10 11">H2C3C</strain>
    </source>
</reference>
<dbReference type="InterPro" id="IPR037069">
    <property type="entry name" value="AcylCoA_DH/ox_N_sf"/>
</dbReference>
<dbReference type="Gene3D" id="1.20.140.10">
    <property type="entry name" value="Butyryl-CoA Dehydrogenase, subunit A, domain 3"/>
    <property type="match status" value="1"/>
</dbReference>
<evidence type="ECO:0008006" key="12">
    <source>
        <dbReference type="Google" id="ProtNLM"/>
    </source>
</evidence>
<dbReference type="InterPro" id="IPR006091">
    <property type="entry name" value="Acyl-CoA_Oxase/DH_mid-dom"/>
</dbReference>
<evidence type="ECO:0000256" key="3">
    <source>
        <dbReference type="ARBA" id="ARBA00022630"/>
    </source>
</evidence>
<dbReference type="InterPro" id="IPR036250">
    <property type="entry name" value="AcylCo_DH-like_C"/>
</dbReference>
<evidence type="ECO:0000313" key="10">
    <source>
        <dbReference type="EMBL" id="NYH24374.1"/>
    </source>
</evidence>
<dbReference type="SUPFAM" id="SSF56645">
    <property type="entry name" value="Acyl-CoA dehydrogenase NM domain-like"/>
    <property type="match status" value="1"/>
</dbReference>
<evidence type="ECO:0000259" key="8">
    <source>
        <dbReference type="Pfam" id="PF02770"/>
    </source>
</evidence>
<dbReference type="PANTHER" id="PTHR43884:SF20">
    <property type="entry name" value="ACYL-COA DEHYDROGENASE FADE28"/>
    <property type="match status" value="1"/>
</dbReference>
<dbReference type="Pfam" id="PF00441">
    <property type="entry name" value="Acyl-CoA_dh_1"/>
    <property type="match status" value="1"/>
</dbReference>
<feature type="domain" description="Acyl-CoA dehydrogenase/oxidase C-terminal" evidence="7">
    <location>
        <begin position="245"/>
        <end position="370"/>
    </location>
</feature>
<protein>
    <recommendedName>
        <fullName evidence="12">Alkylation response protein AidB-like acyl-CoA dehydrogenase</fullName>
    </recommendedName>
</protein>
<dbReference type="EMBL" id="JACCAS010000001">
    <property type="protein sequence ID" value="NYH24374.1"/>
    <property type="molecule type" value="Genomic_DNA"/>
</dbReference>
<comment type="similarity">
    <text evidence="2">Belongs to the acyl-CoA dehydrogenase family.</text>
</comment>
<dbReference type="GO" id="GO:0003995">
    <property type="term" value="F:acyl-CoA dehydrogenase activity"/>
    <property type="evidence" value="ECO:0007669"/>
    <property type="project" value="TreeGrafter"/>
</dbReference>
<gene>
    <name evidence="10" type="ORF">GGD40_003853</name>
</gene>
<keyword evidence="3" id="KW-0285">Flavoprotein</keyword>
<feature type="domain" description="Acyl-CoA dehydrogenase/oxidase N-terminal" evidence="9">
    <location>
        <begin position="6"/>
        <end position="115"/>
    </location>
</feature>
<dbReference type="InterPro" id="IPR009075">
    <property type="entry name" value="AcylCo_DH/oxidase_C"/>
</dbReference>
<evidence type="ECO:0000313" key="11">
    <source>
        <dbReference type="Proteomes" id="UP000540929"/>
    </source>
</evidence>
<keyword evidence="4" id="KW-0274">FAD</keyword>
<evidence type="ECO:0000259" key="9">
    <source>
        <dbReference type="Pfam" id="PF02771"/>
    </source>
</evidence>
<dbReference type="PANTHER" id="PTHR43884">
    <property type="entry name" value="ACYL-COA DEHYDROGENASE"/>
    <property type="match status" value="1"/>
</dbReference>
<dbReference type="SUPFAM" id="SSF47203">
    <property type="entry name" value="Acyl-CoA dehydrogenase C-terminal domain-like"/>
    <property type="match status" value="1"/>
</dbReference>
<keyword evidence="11" id="KW-1185">Reference proteome</keyword>
<comment type="cofactor">
    <cofactor evidence="1">
        <name>FAD</name>
        <dbReference type="ChEBI" id="CHEBI:57692"/>
    </cofactor>
</comment>
<dbReference type="Gene3D" id="2.40.110.10">
    <property type="entry name" value="Butyryl-CoA Dehydrogenase, subunit A, domain 2"/>
    <property type="match status" value="1"/>
</dbReference>
<evidence type="ECO:0000256" key="5">
    <source>
        <dbReference type="ARBA" id="ARBA00023002"/>
    </source>
</evidence>
<dbReference type="Gene3D" id="1.10.540.10">
    <property type="entry name" value="Acyl-CoA dehydrogenase/oxidase, N-terminal domain"/>
    <property type="match status" value="1"/>
</dbReference>
<organism evidence="10 11">
    <name type="scientific">Paraburkholderia bryophila</name>
    <dbReference type="NCBI Taxonomy" id="420952"/>
    <lineage>
        <taxon>Bacteria</taxon>
        <taxon>Pseudomonadati</taxon>
        <taxon>Pseudomonadota</taxon>
        <taxon>Betaproteobacteria</taxon>
        <taxon>Burkholderiales</taxon>
        <taxon>Burkholderiaceae</taxon>
        <taxon>Paraburkholderia</taxon>
    </lineage>
</organism>
<evidence type="ECO:0000256" key="4">
    <source>
        <dbReference type="ARBA" id="ARBA00022827"/>
    </source>
</evidence>
<evidence type="ECO:0000259" key="7">
    <source>
        <dbReference type="Pfam" id="PF00441"/>
    </source>
</evidence>
<dbReference type="CDD" id="cd00567">
    <property type="entry name" value="ACAD"/>
    <property type="match status" value="1"/>
</dbReference>
<evidence type="ECO:0000256" key="1">
    <source>
        <dbReference type="ARBA" id="ARBA00001974"/>
    </source>
</evidence>
<keyword evidence="5" id="KW-0560">Oxidoreductase</keyword>
<comment type="caution">
    <text evidence="10">The sequence shown here is derived from an EMBL/GenBank/DDBJ whole genome shotgun (WGS) entry which is preliminary data.</text>
</comment>
<dbReference type="GO" id="GO:0050660">
    <property type="term" value="F:flavin adenine dinucleotide binding"/>
    <property type="evidence" value="ECO:0007669"/>
    <property type="project" value="InterPro"/>
</dbReference>
<dbReference type="InterPro" id="IPR046373">
    <property type="entry name" value="Acyl-CoA_Oxase/DH_mid-dom_sf"/>
</dbReference>
<dbReference type="Pfam" id="PF02771">
    <property type="entry name" value="Acyl-CoA_dh_N"/>
    <property type="match status" value="1"/>
</dbReference>
<dbReference type="Proteomes" id="UP000540929">
    <property type="component" value="Unassembled WGS sequence"/>
</dbReference>
<evidence type="ECO:0000256" key="6">
    <source>
        <dbReference type="SAM" id="MobiDB-lite"/>
    </source>
</evidence>
<dbReference type="InterPro" id="IPR013786">
    <property type="entry name" value="AcylCoA_DH/ox_N"/>
</dbReference>
<feature type="region of interest" description="Disordered" evidence="6">
    <location>
        <begin position="137"/>
        <end position="160"/>
    </location>
</feature>
<dbReference type="InterPro" id="IPR009100">
    <property type="entry name" value="AcylCoA_DH/oxidase_NM_dom_sf"/>
</dbReference>